<dbReference type="Gene3D" id="3.60.40.10">
    <property type="entry name" value="PPM-type phosphatase domain"/>
    <property type="match status" value="1"/>
</dbReference>
<name>A0ABT4X3A0_9BACI</name>
<dbReference type="InterPro" id="IPR039248">
    <property type="entry name" value="Ptase_RsbX"/>
</dbReference>
<comment type="caution">
    <text evidence="2">The sequence shown here is derived from an EMBL/GenBank/DDBJ whole genome shotgun (WGS) entry which is preliminary data.</text>
</comment>
<feature type="domain" description="PPM-type phosphatase" evidence="1">
    <location>
        <begin position="9"/>
        <end position="198"/>
    </location>
</feature>
<dbReference type="PANTHER" id="PTHR35801:SF1">
    <property type="entry name" value="PHOSPHOSERINE PHOSPHATASE RSBX"/>
    <property type="match status" value="1"/>
</dbReference>
<organism evidence="2 3">
    <name type="scientific">Bacillus changyiensis</name>
    <dbReference type="NCBI Taxonomy" id="3004103"/>
    <lineage>
        <taxon>Bacteria</taxon>
        <taxon>Bacillati</taxon>
        <taxon>Bacillota</taxon>
        <taxon>Bacilli</taxon>
        <taxon>Bacillales</taxon>
        <taxon>Bacillaceae</taxon>
        <taxon>Bacillus</taxon>
    </lineage>
</organism>
<dbReference type="RefSeq" id="WP_271340411.1">
    <property type="nucleotide sequence ID" value="NZ_JAQKAB010000004.1"/>
</dbReference>
<dbReference type="EMBL" id="JAQKAB010000004">
    <property type="protein sequence ID" value="MDA7026562.1"/>
    <property type="molecule type" value="Genomic_DNA"/>
</dbReference>
<sequence length="199" mass="22564">MIWTEANQHIRALVYQIPKEGKRICGDSFYFHTTDTSMICSVADGLGSGDLAHESSSTISQIIEKYRDDDIQNLMERCNQAMKHKRGATVAIIKADFKTKTLTYSSVGNIRFILYHPSDQFFSPIPAKGYLSGKPHTTKKTFTYSYQQGSKFMIYSDGLSVPALRHELKHHSPETISQKLEMYTTQGNDDLTYIIGQFC</sequence>
<dbReference type="Proteomes" id="UP001211894">
    <property type="component" value="Unassembled WGS sequence"/>
</dbReference>
<proteinExistence type="predicted"/>
<evidence type="ECO:0000313" key="2">
    <source>
        <dbReference type="EMBL" id="MDA7026562.1"/>
    </source>
</evidence>
<reference evidence="2 3" key="1">
    <citation type="submission" date="2023-01" db="EMBL/GenBank/DDBJ databases">
        <title>Bacillus changyiensis sp. nov., isolated from a coastal deposit.</title>
        <authorList>
            <person name="Xiao G."/>
            <person name="Lai Q."/>
            <person name="Hu Z."/>
            <person name="Shao Z."/>
        </authorList>
    </citation>
    <scope>NUCLEOTIDE SEQUENCE [LARGE SCALE GENOMIC DNA]</scope>
    <source>
        <strain evidence="2 3">CLL-7-23</strain>
    </source>
</reference>
<protein>
    <submittedName>
        <fullName evidence="2">PP2C family serine/threonine-protein phosphatase</fullName>
    </submittedName>
</protein>
<evidence type="ECO:0000313" key="3">
    <source>
        <dbReference type="Proteomes" id="UP001211894"/>
    </source>
</evidence>
<dbReference type="InterPro" id="IPR036457">
    <property type="entry name" value="PPM-type-like_dom_sf"/>
</dbReference>
<dbReference type="SUPFAM" id="SSF81606">
    <property type="entry name" value="PP2C-like"/>
    <property type="match status" value="1"/>
</dbReference>
<dbReference type="SMART" id="SM00331">
    <property type="entry name" value="PP2C_SIG"/>
    <property type="match status" value="1"/>
</dbReference>
<keyword evidence="3" id="KW-1185">Reference proteome</keyword>
<evidence type="ECO:0000259" key="1">
    <source>
        <dbReference type="SMART" id="SM00331"/>
    </source>
</evidence>
<accession>A0ABT4X3A0</accession>
<dbReference type="PANTHER" id="PTHR35801">
    <property type="entry name" value="PHOSPHOSERINE PHOSPHATASE RSBX"/>
    <property type="match status" value="1"/>
</dbReference>
<dbReference type="InterPro" id="IPR001932">
    <property type="entry name" value="PPM-type_phosphatase-like_dom"/>
</dbReference>
<dbReference type="Pfam" id="PF07228">
    <property type="entry name" value="SpoIIE"/>
    <property type="match status" value="1"/>
</dbReference>
<gene>
    <name evidence="2" type="ORF">PJ311_08015</name>
</gene>